<organism evidence="1 2">
    <name type="scientific">Macrophomina phaseolina (strain MS6)</name>
    <name type="common">Charcoal rot fungus</name>
    <dbReference type="NCBI Taxonomy" id="1126212"/>
    <lineage>
        <taxon>Eukaryota</taxon>
        <taxon>Fungi</taxon>
        <taxon>Dikarya</taxon>
        <taxon>Ascomycota</taxon>
        <taxon>Pezizomycotina</taxon>
        <taxon>Dothideomycetes</taxon>
        <taxon>Dothideomycetes incertae sedis</taxon>
        <taxon>Botryosphaeriales</taxon>
        <taxon>Botryosphaeriaceae</taxon>
        <taxon>Macrophomina</taxon>
    </lineage>
</organism>
<protein>
    <submittedName>
        <fullName evidence="1">Uncharacterized protein</fullName>
    </submittedName>
</protein>
<proteinExistence type="predicted"/>
<evidence type="ECO:0000313" key="2">
    <source>
        <dbReference type="Proteomes" id="UP000007129"/>
    </source>
</evidence>
<comment type="caution">
    <text evidence="1">The sequence shown here is derived from an EMBL/GenBank/DDBJ whole genome shotgun (WGS) entry which is preliminary data.</text>
</comment>
<gene>
    <name evidence="1" type="ORF">MPH_10826</name>
</gene>
<reference evidence="1 2" key="1">
    <citation type="journal article" date="2012" name="BMC Genomics">
        <title>Tools to kill: Genome of one of the most destructive plant pathogenic fungi Macrophomina phaseolina.</title>
        <authorList>
            <person name="Islam M.S."/>
            <person name="Haque M.S."/>
            <person name="Islam M.M."/>
            <person name="Emdad E.M."/>
            <person name="Halim A."/>
            <person name="Hossen Q.M.M."/>
            <person name="Hossain M.Z."/>
            <person name="Ahmed B."/>
            <person name="Rahim S."/>
            <person name="Rahman M.S."/>
            <person name="Alam M.M."/>
            <person name="Hou S."/>
            <person name="Wan X."/>
            <person name="Saito J.A."/>
            <person name="Alam M."/>
        </authorList>
    </citation>
    <scope>NUCLEOTIDE SEQUENCE [LARGE SCALE GENOMIC DNA]</scope>
    <source>
        <strain evidence="1 2">MS6</strain>
    </source>
</reference>
<sequence>MRTACKRSCSCSRGRFFVDGEHHAWRLEEEPGGRKRRRMAAIWASAPSPSHSQFTFTLICTLTLALSPTENFHRQPLNRHGSVRRHPLPHHQVIQGTRRHAESVTCHEVTQGTHIKVFWTPGGDECRLSSL</sequence>
<name>K2RPH3_MACPH</name>
<dbReference type="InParanoid" id="K2RPH3"/>
<dbReference type="VEuPathDB" id="FungiDB:MPH_10826"/>
<dbReference type="HOGENOM" id="CLU_1928027_0_0_1"/>
<dbReference type="Proteomes" id="UP000007129">
    <property type="component" value="Unassembled WGS sequence"/>
</dbReference>
<dbReference type="AlphaFoldDB" id="K2RPH3"/>
<dbReference type="EMBL" id="AHHD01000460">
    <property type="protein sequence ID" value="EKG12044.1"/>
    <property type="molecule type" value="Genomic_DNA"/>
</dbReference>
<evidence type="ECO:0000313" key="1">
    <source>
        <dbReference type="EMBL" id="EKG12044.1"/>
    </source>
</evidence>
<accession>K2RPH3</accession>